<accession>A0A1G7XQ63</accession>
<dbReference type="STRING" id="470826.SAMN04488027_10959"/>
<feature type="chain" id="PRO_5011758508" evidence="1">
    <location>
        <begin position="24"/>
        <end position="103"/>
    </location>
</feature>
<dbReference type="AlphaFoldDB" id="A0A1G7XQ63"/>
<gene>
    <name evidence="2" type="ORF">SAMN04488027_10959</name>
</gene>
<organism evidence="2 3">
    <name type="scientific">Psychroflexus sediminis</name>
    <dbReference type="NCBI Taxonomy" id="470826"/>
    <lineage>
        <taxon>Bacteria</taxon>
        <taxon>Pseudomonadati</taxon>
        <taxon>Bacteroidota</taxon>
        <taxon>Flavobacteriia</taxon>
        <taxon>Flavobacteriales</taxon>
        <taxon>Flavobacteriaceae</taxon>
        <taxon>Psychroflexus</taxon>
    </lineage>
</organism>
<evidence type="ECO:0000313" key="3">
    <source>
        <dbReference type="Proteomes" id="UP000199296"/>
    </source>
</evidence>
<feature type="signal peptide" evidence="1">
    <location>
        <begin position="1"/>
        <end position="23"/>
    </location>
</feature>
<dbReference type="Proteomes" id="UP000199296">
    <property type="component" value="Unassembled WGS sequence"/>
</dbReference>
<keyword evidence="1" id="KW-0732">Signal</keyword>
<reference evidence="2 3" key="1">
    <citation type="submission" date="2016-10" db="EMBL/GenBank/DDBJ databases">
        <authorList>
            <person name="de Groot N.N."/>
        </authorList>
    </citation>
    <scope>NUCLEOTIDE SEQUENCE [LARGE SCALE GENOMIC DNA]</scope>
    <source>
        <strain evidence="2 3">DSM 19803</strain>
    </source>
</reference>
<name>A0A1G7XQ63_9FLAO</name>
<keyword evidence="3" id="KW-1185">Reference proteome</keyword>
<dbReference type="EMBL" id="FNCW01000009">
    <property type="protein sequence ID" value="SDG86308.1"/>
    <property type="molecule type" value="Genomic_DNA"/>
</dbReference>
<protein>
    <submittedName>
        <fullName evidence="2">Uncharacterized protein</fullName>
    </submittedName>
</protein>
<evidence type="ECO:0000313" key="2">
    <source>
        <dbReference type="EMBL" id="SDG86308.1"/>
    </source>
</evidence>
<proteinExistence type="predicted"/>
<sequence length="103" mass="11730">MLNFKQILSLLMFTVFTTSVVNAHALSHLFESDTSSVEQCNTCDEYVLNTQKDVTFITTHLQEFSFLIFEIKLESSVSFDLTSPIVSPRSGKYFNKPPPFKLV</sequence>
<evidence type="ECO:0000256" key="1">
    <source>
        <dbReference type="SAM" id="SignalP"/>
    </source>
</evidence>